<evidence type="ECO:0000259" key="2">
    <source>
        <dbReference type="SMART" id="SM00043"/>
    </source>
</evidence>
<dbReference type="PANTHER" id="PTHR47886:SF1">
    <property type="entry name" value="CYSTATIN-11"/>
    <property type="match status" value="1"/>
</dbReference>
<dbReference type="GO" id="GO:0050829">
    <property type="term" value="P:defense response to Gram-negative bacterium"/>
    <property type="evidence" value="ECO:0007669"/>
    <property type="project" value="InterPro"/>
</dbReference>
<dbReference type="PANTHER" id="PTHR47886">
    <property type="entry name" value="CYSTATIN-11"/>
    <property type="match status" value="1"/>
</dbReference>
<feature type="signal peptide" evidence="1">
    <location>
        <begin position="1"/>
        <end position="22"/>
    </location>
</feature>
<dbReference type="InParanoid" id="G5CBD3"/>
<dbReference type="OMA" id="NCVPQEG"/>
<dbReference type="Proteomes" id="UP000006813">
    <property type="component" value="Unassembled WGS sequence"/>
</dbReference>
<dbReference type="CDD" id="cd00042">
    <property type="entry name" value="CY"/>
    <property type="match status" value="1"/>
</dbReference>
<dbReference type="AlphaFoldDB" id="G5CBD3"/>
<accession>G5CBD3</accession>
<feature type="chain" id="PRO_5044732781" evidence="1">
    <location>
        <begin position="23"/>
        <end position="154"/>
    </location>
</feature>
<dbReference type="Pfam" id="PF00031">
    <property type="entry name" value="Cystatin"/>
    <property type="match status" value="1"/>
</dbReference>
<keyword evidence="5" id="KW-1185">Reference proteome</keyword>
<dbReference type="InterPro" id="IPR046350">
    <property type="entry name" value="Cystatin_sf"/>
</dbReference>
<proteinExistence type="predicted"/>
<feature type="domain" description="Cystatin" evidence="2">
    <location>
        <begin position="29"/>
        <end position="135"/>
    </location>
</feature>
<dbReference type="CTD" id="140880"/>
<dbReference type="GO" id="GO:0005737">
    <property type="term" value="C:cytoplasm"/>
    <property type="evidence" value="ECO:0007669"/>
    <property type="project" value="TreeGrafter"/>
</dbReference>
<evidence type="ECO:0000313" key="3">
    <source>
        <dbReference type="EMBL" id="EHB18844.1"/>
    </source>
</evidence>
<dbReference type="GO" id="GO:0005634">
    <property type="term" value="C:nucleus"/>
    <property type="evidence" value="ECO:0007669"/>
    <property type="project" value="TreeGrafter"/>
</dbReference>
<gene>
    <name evidence="6" type="primary">Cst11</name>
    <name evidence="3" type="ORF">GW7_00720</name>
</gene>
<organism evidence="3 4">
    <name type="scientific">Heterocephalus glaber</name>
    <name type="common">Naked mole rat</name>
    <dbReference type="NCBI Taxonomy" id="10181"/>
    <lineage>
        <taxon>Eukaryota</taxon>
        <taxon>Metazoa</taxon>
        <taxon>Chordata</taxon>
        <taxon>Craniata</taxon>
        <taxon>Vertebrata</taxon>
        <taxon>Euteleostomi</taxon>
        <taxon>Mammalia</taxon>
        <taxon>Eutheria</taxon>
        <taxon>Euarchontoglires</taxon>
        <taxon>Glires</taxon>
        <taxon>Rodentia</taxon>
        <taxon>Hystricomorpha</taxon>
        <taxon>Bathyergidae</taxon>
        <taxon>Heterocephalus</taxon>
    </lineage>
</organism>
<reference evidence="3 4" key="1">
    <citation type="journal article" date="2011" name="Nature">
        <title>Genome sequencing reveals insights into physiology and longevity of the naked mole rat.</title>
        <authorList>
            <person name="Kim E.B."/>
            <person name="Fang X."/>
            <person name="Fushan A.A."/>
            <person name="Huang Z."/>
            <person name="Lobanov A.V."/>
            <person name="Han L."/>
            <person name="Marino S.M."/>
            <person name="Sun X."/>
            <person name="Turanov A.A."/>
            <person name="Yang P."/>
            <person name="Yim S.H."/>
            <person name="Zhao X."/>
            <person name="Kasaikina M.V."/>
            <person name="Stoletzki N."/>
            <person name="Peng C."/>
            <person name="Polak P."/>
            <person name="Xiong Z."/>
            <person name="Kiezun A."/>
            <person name="Zhu Y."/>
            <person name="Chen Y."/>
            <person name="Kryukov G.V."/>
            <person name="Zhang Q."/>
            <person name="Peshkin L."/>
            <person name="Yang L."/>
            <person name="Bronson R.T."/>
            <person name="Buffenstein R."/>
            <person name="Wang B."/>
            <person name="Han C."/>
            <person name="Li Q."/>
            <person name="Chen L."/>
            <person name="Zhao W."/>
            <person name="Sunyaev S.R."/>
            <person name="Park T.J."/>
            <person name="Zhang G."/>
            <person name="Wang J."/>
            <person name="Gladyshev V.N."/>
        </authorList>
    </citation>
    <scope>NUCLEOTIDE SEQUENCE [LARGE SCALE GENOMIC DNA]</scope>
</reference>
<evidence type="ECO:0000313" key="4">
    <source>
        <dbReference type="Proteomes" id="UP000006813"/>
    </source>
</evidence>
<dbReference type="RefSeq" id="XP_004841217.1">
    <property type="nucleotide sequence ID" value="XM_004841160.1"/>
</dbReference>
<evidence type="ECO:0000313" key="6">
    <source>
        <dbReference type="RefSeq" id="XP_004841217.1"/>
    </source>
</evidence>
<dbReference type="SUPFAM" id="SSF54403">
    <property type="entry name" value="Cystatin/monellin"/>
    <property type="match status" value="1"/>
</dbReference>
<reference evidence="6" key="2">
    <citation type="submission" date="2025-04" db="UniProtKB">
        <authorList>
            <consortium name="RefSeq"/>
        </authorList>
    </citation>
    <scope>IDENTIFICATION</scope>
</reference>
<dbReference type="GO" id="GO:0061827">
    <property type="term" value="C:sperm head"/>
    <property type="evidence" value="ECO:0007669"/>
    <property type="project" value="TreeGrafter"/>
</dbReference>
<dbReference type="EMBL" id="JH204766">
    <property type="protein sequence ID" value="EHB18844.1"/>
    <property type="molecule type" value="Genomic_DNA"/>
</dbReference>
<dbReference type="InterPro" id="IPR000010">
    <property type="entry name" value="Cystatin_dom"/>
</dbReference>
<dbReference type="eggNOG" id="ENOG502RWFM">
    <property type="taxonomic scope" value="Eukaryota"/>
</dbReference>
<dbReference type="GeneID" id="101704052"/>
<name>G5CBD3_HETGA</name>
<dbReference type="MEROPS" id="I25.027"/>
<dbReference type="GO" id="GO:0036126">
    <property type="term" value="C:sperm flagellum"/>
    <property type="evidence" value="ECO:0007669"/>
    <property type="project" value="TreeGrafter"/>
</dbReference>
<protein>
    <submittedName>
        <fullName evidence="3 6">Cystatin-11</fullName>
    </submittedName>
</protein>
<dbReference type="GO" id="GO:0004869">
    <property type="term" value="F:cysteine-type endopeptidase inhibitor activity"/>
    <property type="evidence" value="ECO:0007669"/>
    <property type="project" value="InterPro"/>
</dbReference>
<dbReference type="SMART" id="SM00043">
    <property type="entry name" value="CY"/>
    <property type="match status" value="1"/>
</dbReference>
<evidence type="ECO:0000313" key="5">
    <source>
        <dbReference type="Proteomes" id="UP000694906"/>
    </source>
</evidence>
<dbReference type="Gene3D" id="3.10.450.10">
    <property type="match status" value="1"/>
</dbReference>
<keyword evidence="1" id="KW-0732">Signal</keyword>
<sequence>MAWPWQALQLPLAILVVLVAFSDQFRRRTFISMNEETAVSQLVPQTLYYLNDQYNQESEDTYSLRIFRVLRVQRRVTDHLEYRIQVEMWRTRCLKPKFSNCAPQEGVQYKQIECYFSVYVNPWAEKYKILKKYCEDSNFPVAASREDPRTPSAQ</sequence>
<dbReference type="STRING" id="10181.G5CBD3"/>
<dbReference type="KEGG" id="hgl:101704052"/>
<dbReference type="OrthoDB" id="1908104at2759"/>
<dbReference type="InterPro" id="IPR042930">
    <property type="entry name" value="CST11"/>
</dbReference>
<dbReference type="Proteomes" id="UP000694906">
    <property type="component" value="Unplaced"/>
</dbReference>
<evidence type="ECO:0000256" key="1">
    <source>
        <dbReference type="SAM" id="SignalP"/>
    </source>
</evidence>